<gene>
    <name evidence="1" type="ORF">LCPAC304_04870</name>
</gene>
<name>A0A481ZAE5_9VIRU</name>
<protein>
    <submittedName>
        <fullName evidence="1">Uncharacterized protein</fullName>
    </submittedName>
</protein>
<proteinExistence type="predicted"/>
<organism evidence="1">
    <name type="scientific">Pithovirus LCPAC304</name>
    <dbReference type="NCBI Taxonomy" id="2506594"/>
    <lineage>
        <taxon>Viruses</taxon>
        <taxon>Pithoviruses</taxon>
    </lineage>
</organism>
<dbReference type="EMBL" id="MK500568">
    <property type="protein sequence ID" value="QBK92140.1"/>
    <property type="molecule type" value="Genomic_DNA"/>
</dbReference>
<evidence type="ECO:0000313" key="1">
    <source>
        <dbReference type="EMBL" id="QBK92140.1"/>
    </source>
</evidence>
<reference evidence="1" key="1">
    <citation type="journal article" date="2019" name="MBio">
        <title>Virus Genomes from Deep Sea Sediments Expand the Ocean Megavirome and Support Independent Origins of Viral Gigantism.</title>
        <authorList>
            <person name="Backstrom D."/>
            <person name="Yutin N."/>
            <person name="Jorgensen S.L."/>
            <person name="Dharamshi J."/>
            <person name="Homa F."/>
            <person name="Zaremba-Niedwiedzka K."/>
            <person name="Spang A."/>
            <person name="Wolf Y.I."/>
            <person name="Koonin E.V."/>
            <person name="Ettema T.J."/>
        </authorList>
    </citation>
    <scope>NUCLEOTIDE SEQUENCE</scope>
</reference>
<accession>A0A481ZAE5</accession>
<sequence length="121" mass="14205">MSGNAQNLGTDQGTVQEIKRYLYKIIRLKTCYSAGVDQQDTWTMIQRIFYLFTIPDRAQKLKSVAQELKELAKENPYHEITIYVASDSIYHLTNDFVLRSERRKELHSAVKQVRKEEGIFF</sequence>